<evidence type="ECO:0000313" key="2">
    <source>
        <dbReference type="Proteomes" id="UP000287166"/>
    </source>
</evidence>
<dbReference type="GeneID" id="38777898"/>
<dbReference type="AlphaFoldDB" id="A0A401GFS6"/>
<gene>
    <name evidence="1" type="ORF">SCP_0307040</name>
</gene>
<proteinExistence type="predicted"/>
<sequence>MVRNTRFDASWVALESGGAVSRADAIALVSVNLEKLLGFEAAGLDSDLVATHGGDLLGFSKIVGIVSPRRGIVNIL</sequence>
<dbReference type="InParanoid" id="A0A401GFS6"/>
<protein>
    <submittedName>
        <fullName evidence="1">Uncharacterized protein</fullName>
    </submittedName>
</protein>
<comment type="caution">
    <text evidence="1">The sequence shown here is derived from an EMBL/GenBank/DDBJ whole genome shotgun (WGS) entry which is preliminary data.</text>
</comment>
<dbReference type="EMBL" id="BFAD01000003">
    <property type="protein sequence ID" value="GBE80981.1"/>
    <property type="molecule type" value="Genomic_DNA"/>
</dbReference>
<evidence type="ECO:0000313" key="1">
    <source>
        <dbReference type="EMBL" id="GBE80981.1"/>
    </source>
</evidence>
<accession>A0A401GFS6</accession>
<reference evidence="1 2" key="1">
    <citation type="journal article" date="2018" name="Sci. Rep.">
        <title>Genome sequence of the cauliflower mushroom Sparassis crispa (Hanabiratake) and its association with beneficial usage.</title>
        <authorList>
            <person name="Kiyama R."/>
            <person name="Furutani Y."/>
            <person name="Kawaguchi K."/>
            <person name="Nakanishi T."/>
        </authorList>
    </citation>
    <scope>NUCLEOTIDE SEQUENCE [LARGE SCALE GENOMIC DNA]</scope>
</reference>
<keyword evidence="2" id="KW-1185">Reference proteome</keyword>
<dbReference type="STRING" id="139825.A0A401GFS6"/>
<organism evidence="1 2">
    <name type="scientific">Sparassis crispa</name>
    <dbReference type="NCBI Taxonomy" id="139825"/>
    <lineage>
        <taxon>Eukaryota</taxon>
        <taxon>Fungi</taxon>
        <taxon>Dikarya</taxon>
        <taxon>Basidiomycota</taxon>
        <taxon>Agaricomycotina</taxon>
        <taxon>Agaricomycetes</taxon>
        <taxon>Polyporales</taxon>
        <taxon>Sparassidaceae</taxon>
        <taxon>Sparassis</taxon>
    </lineage>
</organism>
<dbReference type="OrthoDB" id="2792048at2759"/>
<dbReference type="RefSeq" id="XP_027611894.1">
    <property type="nucleotide sequence ID" value="XM_027756093.1"/>
</dbReference>
<dbReference type="Proteomes" id="UP000287166">
    <property type="component" value="Unassembled WGS sequence"/>
</dbReference>
<name>A0A401GFS6_9APHY</name>